<sequence length="341" mass="38570">MGPEHSKTTEEQSSQSVHAEIRTANSQSNNDPSTNSIQTIQDARVDKLQAKVWNPNTPESWEAGMREYHSVETSDYPLPSDEIEQNRLETGHFVFRARFQGDIICPDAKELVKSDGTKVLDVGCAKGFWLQSVRKDNPFSEYHGVDIAERFVTEASGNGSINIKFGNVLERLPYEDNTFDYVHQRLLVLGMPKDKFPDALKELIRVTKPGGWIELVEGDIVIYKAGPYSTVLTKAILDAMHARGLDCYAATNLEWYVNKVASNVANQGIRAIHNIMNDGTPLGKLMARVSKESFLSMEDWLHKPMNLTRGEYQKLVDNCAAEWEEYQSFWQNSAVYFQVVK</sequence>
<dbReference type="Pfam" id="PF13649">
    <property type="entry name" value="Methyltransf_25"/>
    <property type="match status" value="1"/>
</dbReference>
<name>A0AAD5SZL5_9FUNG</name>
<evidence type="ECO:0000259" key="2">
    <source>
        <dbReference type="Pfam" id="PF13649"/>
    </source>
</evidence>
<evidence type="ECO:0000313" key="4">
    <source>
        <dbReference type="Proteomes" id="UP001211907"/>
    </source>
</evidence>
<dbReference type="PANTHER" id="PTHR43591">
    <property type="entry name" value="METHYLTRANSFERASE"/>
    <property type="match status" value="1"/>
</dbReference>
<evidence type="ECO:0000256" key="1">
    <source>
        <dbReference type="SAM" id="MobiDB-lite"/>
    </source>
</evidence>
<organism evidence="3 4">
    <name type="scientific">Physocladia obscura</name>
    <dbReference type="NCBI Taxonomy" id="109957"/>
    <lineage>
        <taxon>Eukaryota</taxon>
        <taxon>Fungi</taxon>
        <taxon>Fungi incertae sedis</taxon>
        <taxon>Chytridiomycota</taxon>
        <taxon>Chytridiomycota incertae sedis</taxon>
        <taxon>Chytridiomycetes</taxon>
        <taxon>Chytridiales</taxon>
        <taxon>Chytriomycetaceae</taxon>
        <taxon>Physocladia</taxon>
    </lineage>
</organism>
<feature type="domain" description="Methyltransferase" evidence="2">
    <location>
        <begin position="119"/>
        <end position="211"/>
    </location>
</feature>
<dbReference type="Gene3D" id="3.40.50.150">
    <property type="entry name" value="Vaccinia Virus protein VP39"/>
    <property type="match status" value="1"/>
</dbReference>
<evidence type="ECO:0000313" key="3">
    <source>
        <dbReference type="EMBL" id="KAJ3120852.1"/>
    </source>
</evidence>
<dbReference type="Proteomes" id="UP001211907">
    <property type="component" value="Unassembled WGS sequence"/>
</dbReference>
<dbReference type="InterPro" id="IPR041698">
    <property type="entry name" value="Methyltransf_25"/>
</dbReference>
<dbReference type="PANTHER" id="PTHR43591:SF110">
    <property type="entry name" value="RHODANESE DOMAIN-CONTAINING PROTEIN"/>
    <property type="match status" value="1"/>
</dbReference>
<reference evidence="3" key="1">
    <citation type="submission" date="2020-05" db="EMBL/GenBank/DDBJ databases">
        <title>Phylogenomic resolution of chytrid fungi.</title>
        <authorList>
            <person name="Stajich J.E."/>
            <person name="Amses K."/>
            <person name="Simmons R."/>
            <person name="Seto K."/>
            <person name="Myers J."/>
            <person name="Bonds A."/>
            <person name="Quandt C.A."/>
            <person name="Barry K."/>
            <person name="Liu P."/>
            <person name="Grigoriev I."/>
            <person name="Longcore J.E."/>
            <person name="James T.Y."/>
        </authorList>
    </citation>
    <scope>NUCLEOTIDE SEQUENCE</scope>
    <source>
        <strain evidence="3">JEL0513</strain>
    </source>
</reference>
<protein>
    <recommendedName>
        <fullName evidence="2">Methyltransferase domain-containing protein</fullName>
    </recommendedName>
</protein>
<feature type="compositionally biased region" description="Polar residues" evidence="1">
    <location>
        <begin position="11"/>
        <end position="39"/>
    </location>
</feature>
<dbReference type="EMBL" id="JADGJH010000930">
    <property type="protein sequence ID" value="KAJ3120852.1"/>
    <property type="molecule type" value="Genomic_DNA"/>
</dbReference>
<proteinExistence type="predicted"/>
<dbReference type="SUPFAM" id="SSF53335">
    <property type="entry name" value="S-adenosyl-L-methionine-dependent methyltransferases"/>
    <property type="match status" value="1"/>
</dbReference>
<dbReference type="AlphaFoldDB" id="A0AAD5SZL5"/>
<dbReference type="CDD" id="cd02440">
    <property type="entry name" value="AdoMet_MTases"/>
    <property type="match status" value="1"/>
</dbReference>
<dbReference type="InterPro" id="IPR029063">
    <property type="entry name" value="SAM-dependent_MTases_sf"/>
</dbReference>
<comment type="caution">
    <text evidence="3">The sequence shown here is derived from an EMBL/GenBank/DDBJ whole genome shotgun (WGS) entry which is preliminary data.</text>
</comment>
<feature type="compositionally biased region" description="Basic and acidic residues" evidence="1">
    <location>
        <begin position="1"/>
        <end position="10"/>
    </location>
</feature>
<keyword evidence="4" id="KW-1185">Reference proteome</keyword>
<feature type="region of interest" description="Disordered" evidence="1">
    <location>
        <begin position="1"/>
        <end position="39"/>
    </location>
</feature>
<accession>A0AAD5SZL5</accession>
<gene>
    <name evidence="3" type="ORF">HK100_012626</name>
</gene>